<name>A0A6P2CT98_9BACT</name>
<dbReference type="InterPro" id="IPR002825">
    <property type="entry name" value="Pept_S49_ser-pept_pro"/>
</dbReference>
<protein>
    <recommendedName>
        <fullName evidence="4">Peptidase S49 domain-containing protein</fullName>
    </recommendedName>
</protein>
<organism evidence="2 3">
    <name type="scientific">Gemmata massiliana</name>
    <dbReference type="NCBI Taxonomy" id="1210884"/>
    <lineage>
        <taxon>Bacteria</taxon>
        <taxon>Pseudomonadati</taxon>
        <taxon>Planctomycetota</taxon>
        <taxon>Planctomycetia</taxon>
        <taxon>Gemmatales</taxon>
        <taxon>Gemmataceae</taxon>
        <taxon>Gemmata</taxon>
    </lineage>
</organism>
<dbReference type="GO" id="GO:0016020">
    <property type="term" value="C:membrane"/>
    <property type="evidence" value="ECO:0007669"/>
    <property type="project" value="InterPro"/>
</dbReference>
<dbReference type="KEGG" id="gms:SOIL9_55450"/>
<dbReference type="AlphaFoldDB" id="A0A6P2CT98"/>
<dbReference type="Gene3D" id="3.90.226.10">
    <property type="entry name" value="2-enoyl-CoA Hydratase, Chain A, domain 1"/>
    <property type="match status" value="1"/>
</dbReference>
<evidence type="ECO:0008006" key="4">
    <source>
        <dbReference type="Google" id="ProtNLM"/>
    </source>
</evidence>
<feature type="compositionally biased region" description="Polar residues" evidence="1">
    <location>
        <begin position="30"/>
        <end position="39"/>
    </location>
</feature>
<dbReference type="PANTHER" id="PTHR35984:SF1">
    <property type="entry name" value="PERIPLASMIC SERINE PROTEASE"/>
    <property type="match status" value="1"/>
</dbReference>
<evidence type="ECO:0000313" key="3">
    <source>
        <dbReference type="Proteomes" id="UP000464178"/>
    </source>
</evidence>
<proteinExistence type="predicted"/>
<evidence type="ECO:0000313" key="2">
    <source>
        <dbReference type="EMBL" id="VTR92169.1"/>
    </source>
</evidence>
<accession>A0A6P2CT98</accession>
<reference evidence="2 3" key="1">
    <citation type="submission" date="2019-05" db="EMBL/GenBank/DDBJ databases">
        <authorList>
            <consortium name="Science for Life Laboratories"/>
        </authorList>
    </citation>
    <scope>NUCLEOTIDE SEQUENCE [LARGE SCALE GENOMIC DNA]</scope>
    <source>
        <strain evidence="2">Soil9</strain>
    </source>
</reference>
<sequence>MSLPDGKANGSAEVVLGATRTVKPKGKSATPKSRTNGKVPSNRPLPAPPKSTPQKFTAGVFPGPKAELPENFVQTVRDLEAELGKPVILFVQGDSIPQVGEFHPFLLDRFVQLKTALPKTGVAVLLESPGGSPDVAYSLAMLLRRRCGNFTAVVPRWAKSAATLFALGAESIFLGEDGQLGPLDAQIPDMDKEEEWTSALDEVGAVEALEATTMEAAVGALAYLQNKTGKKLNVLMPFAFDLVAKLHGPLFEKIDAVRYSRMSRVLAIAEQYATRLLQPKYSEQSARQIAQDLVKHYPSHGFVINREEAKRVGNRQGRVNGGLQIAKPSEKLEAIMSRLYGQLNGSITAIGPLEEVKNGAK</sequence>
<dbReference type="RefSeq" id="WP_162667071.1">
    <property type="nucleotide sequence ID" value="NZ_LR593886.1"/>
</dbReference>
<dbReference type="PANTHER" id="PTHR35984">
    <property type="entry name" value="PERIPLASMIC SERINE PROTEASE"/>
    <property type="match status" value="1"/>
</dbReference>
<feature type="region of interest" description="Disordered" evidence="1">
    <location>
        <begin position="1"/>
        <end position="54"/>
    </location>
</feature>
<evidence type="ECO:0000256" key="1">
    <source>
        <dbReference type="SAM" id="MobiDB-lite"/>
    </source>
</evidence>
<dbReference type="EMBL" id="LR593886">
    <property type="protein sequence ID" value="VTR92169.1"/>
    <property type="molecule type" value="Genomic_DNA"/>
</dbReference>
<dbReference type="SUPFAM" id="SSF52096">
    <property type="entry name" value="ClpP/crotonase"/>
    <property type="match status" value="1"/>
</dbReference>
<keyword evidence="3" id="KW-1185">Reference proteome</keyword>
<dbReference type="InterPro" id="IPR029045">
    <property type="entry name" value="ClpP/crotonase-like_dom_sf"/>
</dbReference>
<dbReference type="Proteomes" id="UP000464178">
    <property type="component" value="Chromosome"/>
</dbReference>
<gene>
    <name evidence="2" type="ORF">SOIL9_55450</name>
</gene>